<dbReference type="OrthoDB" id="2966368at2"/>
<proteinExistence type="predicted"/>
<dbReference type="RefSeq" id="WP_041059855.1">
    <property type="nucleotide sequence ID" value="NZ_JXRR01000017.1"/>
</dbReference>
<keyword evidence="4" id="KW-1185">Reference proteome</keyword>
<evidence type="ECO:0000259" key="2">
    <source>
        <dbReference type="Pfam" id="PF20918"/>
    </source>
</evidence>
<feature type="region of interest" description="Disordered" evidence="1">
    <location>
        <begin position="201"/>
        <end position="220"/>
    </location>
</feature>
<feature type="region of interest" description="Disordered" evidence="1">
    <location>
        <begin position="142"/>
        <end position="163"/>
    </location>
</feature>
<gene>
    <name evidence="3" type="ORF">KR50_29020</name>
</gene>
<feature type="domain" description="Stage VI sporulation protein D N-terminal" evidence="2">
    <location>
        <begin position="7"/>
        <end position="136"/>
    </location>
</feature>
<feature type="region of interest" description="Disordered" evidence="1">
    <location>
        <begin position="258"/>
        <end position="294"/>
    </location>
</feature>
<dbReference type="PATRIC" id="fig|220754.4.peg.2914"/>
<dbReference type="Proteomes" id="UP000031972">
    <property type="component" value="Unassembled WGS sequence"/>
</dbReference>
<evidence type="ECO:0000313" key="4">
    <source>
        <dbReference type="Proteomes" id="UP000031972"/>
    </source>
</evidence>
<evidence type="ECO:0000313" key="3">
    <source>
        <dbReference type="EMBL" id="KIL46227.1"/>
    </source>
</evidence>
<name>A0A0C2VBA9_9BACL</name>
<evidence type="ECO:0000256" key="1">
    <source>
        <dbReference type="SAM" id="MobiDB-lite"/>
    </source>
</evidence>
<dbReference type="AlphaFoldDB" id="A0A0C2VBA9"/>
<comment type="caution">
    <text evidence="3">The sequence shown here is derived from an EMBL/GenBank/DDBJ whole genome shotgun (WGS) entry which is preliminary data.</text>
</comment>
<protein>
    <recommendedName>
        <fullName evidence="2">Stage VI sporulation protein D N-terminal domain-containing protein</fullName>
    </recommendedName>
</protein>
<sequence length="356" mass="40579">MKKNHMPLSLNESIVLDGEIGLKEIRSLSFEPSVSITEHADHILIEGSLYLAGEGIASMDSRYDERAYSGYDRIQVINHPQDEQLEFEHYFPITVAVSSSRVSNIHQLDVYIEHIDYELKDERLLSIHADIVVDGVSENETIQPAPEEHEEESNKVNEPVDEEREEVHEEVEEVHELPIRLLPNPLNEWNGQVPQDQQVEFDLDDQSSSTEEKKKELEEIEPFIASQSAVVPEIEIRATPAAESLYAPYNEDYTSADYYNGVEDEAHAEVSGDDPSDTNDTRDEEDSQQRNDDQALMSFVSSLEEEMTTIKICIAQQDETPEMVAERYGVSMVHLMKSNHFESRAPFEKGKLIFIP</sequence>
<accession>A0A0C2VBA9</accession>
<reference evidence="3 4" key="1">
    <citation type="submission" date="2015-01" db="EMBL/GenBank/DDBJ databases">
        <title>Jeotgalibacillus campisalis genome sequencing.</title>
        <authorList>
            <person name="Goh K.M."/>
            <person name="Chan K.-G."/>
            <person name="Yaakop A.S."/>
            <person name="Ee R."/>
            <person name="Gan H.M."/>
            <person name="Chan C.S."/>
        </authorList>
    </citation>
    <scope>NUCLEOTIDE SEQUENCE [LARGE SCALE GENOMIC DNA]</scope>
    <source>
        <strain evidence="3 4">SF-57</strain>
    </source>
</reference>
<dbReference type="InterPro" id="IPR048862">
    <property type="entry name" value="SPOCS_spoVID_N"/>
</dbReference>
<dbReference type="EMBL" id="JXRR01000017">
    <property type="protein sequence ID" value="KIL46227.1"/>
    <property type="molecule type" value="Genomic_DNA"/>
</dbReference>
<organism evidence="3 4">
    <name type="scientific">Jeotgalibacillus campisalis</name>
    <dbReference type="NCBI Taxonomy" id="220754"/>
    <lineage>
        <taxon>Bacteria</taxon>
        <taxon>Bacillati</taxon>
        <taxon>Bacillota</taxon>
        <taxon>Bacilli</taxon>
        <taxon>Bacillales</taxon>
        <taxon>Caryophanaceae</taxon>
        <taxon>Jeotgalibacillus</taxon>
    </lineage>
</organism>
<dbReference type="Pfam" id="PF20918">
    <property type="entry name" value="SPOCS_spoVID-N"/>
    <property type="match status" value="1"/>
</dbReference>
<feature type="compositionally biased region" description="Acidic residues" evidence="1">
    <location>
        <begin position="271"/>
        <end position="286"/>
    </location>
</feature>